<dbReference type="EMBL" id="PGGS01000167">
    <property type="protein sequence ID" value="PNH07680.1"/>
    <property type="molecule type" value="Genomic_DNA"/>
</dbReference>
<dbReference type="GO" id="GO:0046982">
    <property type="term" value="F:protein heterodimerization activity"/>
    <property type="evidence" value="ECO:0007669"/>
    <property type="project" value="InterPro"/>
</dbReference>
<comment type="caution">
    <text evidence="4">The sequence shown here is derived from an EMBL/GenBank/DDBJ whole genome shotgun (WGS) entry which is preliminary data.</text>
</comment>
<dbReference type="Proteomes" id="UP000236333">
    <property type="component" value="Unassembled WGS sequence"/>
</dbReference>
<proteinExistence type="inferred from homology"/>
<gene>
    <name evidence="4" type="ORF">TSOC_005810</name>
</gene>
<evidence type="ECO:0000256" key="1">
    <source>
        <dbReference type="ARBA" id="ARBA00010343"/>
    </source>
</evidence>
<organism evidence="4 5">
    <name type="scientific">Tetrabaena socialis</name>
    <dbReference type="NCBI Taxonomy" id="47790"/>
    <lineage>
        <taxon>Eukaryota</taxon>
        <taxon>Viridiplantae</taxon>
        <taxon>Chlorophyta</taxon>
        <taxon>core chlorophytes</taxon>
        <taxon>Chlorophyceae</taxon>
        <taxon>CS clade</taxon>
        <taxon>Chlamydomonadales</taxon>
        <taxon>Tetrabaenaceae</taxon>
        <taxon>Tetrabaena</taxon>
    </lineage>
</organism>
<dbReference type="GO" id="GO:0003677">
    <property type="term" value="F:DNA binding"/>
    <property type="evidence" value="ECO:0007669"/>
    <property type="project" value="InterPro"/>
</dbReference>
<dbReference type="PANTHER" id="PTHR45810">
    <property type="entry name" value="HISTONE H3.2"/>
    <property type="match status" value="1"/>
</dbReference>
<name>A0A2J8A592_9CHLO</name>
<dbReference type="GO" id="GO:0000786">
    <property type="term" value="C:nucleosome"/>
    <property type="evidence" value="ECO:0007669"/>
    <property type="project" value="InterPro"/>
</dbReference>
<evidence type="ECO:0000256" key="2">
    <source>
        <dbReference type="SAM" id="MobiDB-lite"/>
    </source>
</evidence>
<protein>
    <submittedName>
        <fullName evidence="4">Histone H3.3</fullName>
    </submittedName>
</protein>
<comment type="similarity">
    <text evidence="1">Belongs to the histone H3 family.</text>
</comment>
<dbReference type="Pfam" id="PF00125">
    <property type="entry name" value="Histone"/>
    <property type="match status" value="1"/>
</dbReference>
<dbReference type="InterPro" id="IPR000164">
    <property type="entry name" value="Histone_H3/CENP-A"/>
</dbReference>
<dbReference type="Gene3D" id="1.10.20.10">
    <property type="entry name" value="Histone, subunit A"/>
    <property type="match status" value="1"/>
</dbReference>
<keyword evidence="5" id="KW-1185">Reference proteome</keyword>
<feature type="region of interest" description="Disordered" evidence="2">
    <location>
        <begin position="48"/>
        <end position="84"/>
    </location>
</feature>
<reference evidence="4 5" key="1">
    <citation type="journal article" date="2017" name="Mol. Biol. Evol.">
        <title>The 4-celled Tetrabaena socialis nuclear genome reveals the essential components for genetic control of cell number at the origin of multicellularity in the volvocine lineage.</title>
        <authorList>
            <person name="Featherston J."/>
            <person name="Arakaki Y."/>
            <person name="Hanschen E.R."/>
            <person name="Ferris P.J."/>
            <person name="Michod R.E."/>
            <person name="Olson B.J.S.C."/>
            <person name="Nozaki H."/>
            <person name="Durand P.M."/>
        </authorList>
    </citation>
    <scope>NUCLEOTIDE SEQUENCE [LARGE SCALE GENOMIC DNA]</scope>
    <source>
        <strain evidence="4 5">NIES-571</strain>
    </source>
</reference>
<dbReference type="SUPFAM" id="SSF47113">
    <property type="entry name" value="Histone-fold"/>
    <property type="match status" value="1"/>
</dbReference>
<feature type="domain" description="Core Histone H2A/H2B/H3" evidence="3">
    <location>
        <begin position="91"/>
        <end position="137"/>
    </location>
</feature>
<evidence type="ECO:0000313" key="5">
    <source>
        <dbReference type="Proteomes" id="UP000236333"/>
    </source>
</evidence>
<accession>A0A2J8A592</accession>
<evidence type="ECO:0000313" key="4">
    <source>
        <dbReference type="EMBL" id="PNH07680.1"/>
    </source>
</evidence>
<dbReference type="AlphaFoldDB" id="A0A2J8A592"/>
<feature type="non-terminal residue" evidence="4">
    <location>
        <position position="138"/>
    </location>
</feature>
<dbReference type="PRINTS" id="PR00622">
    <property type="entry name" value="HISTONEH3"/>
</dbReference>
<dbReference type="PANTHER" id="PTHR45810:SF1">
    <property type="entry name" value="HISTONE H3-LIKE CENTROMERIC PROTEIN A"/>
    <property type="match status" value="1"/>
</dbReference>
<dbReference type="InterPro" id="IPR009072">
    <property type="entry name" value="Histone-fold"/>
</dbReference>
<evidence type="ECO:0000259" key="3">
    <source>
        <dbReference type="Pfam" id="PF00125"/>
    </source>
</evidence>
<sequence length="138" mass="15715">MTLRGLRMTLRTTLRMNLAGARVFSSFAYPCFHFVRIHVRVRLRGADFPSPMKTKGKPIQRNGGTLQGSSQAPPAAPPKQPQRYRPGIVVVREIRKYQQQTQLVIPKLPYSKVVREISNGMLKEPFRWTAEALLALQD</sequence>
<dbReference type="InterPro" id="IPR007125">
    <property type="entry name" value="H2A/H2B/H3"/>
</dbReference>
<dbReference type="GO" id="GO:0030527">
    <property type="term" value="F:structural constituent of chromatin"/>
    <property type="evidence" value="ECO:0007669"/>
    <property type="project" value="InterPro"/>
</dbReference>